<evidence type="ECO:0000313" key="3">
    <source>
        <dbReference type="Proteomes" id="UP000041254"/>
    </source>
</evidence>
<accession>A0A0G4ETM7</accession>
<organism evidence="2 3">
    <name type="scientific">Vitrella brassicaformis (strain CCMP3155)</name>
    <dbReference type="NCBI Taxonomy" id="1169540"/>
    <lineage>
        <taxon>Eukaryota</taxon>
        <taxon>Sar</taxon>
        <taxon>Alveolata</taxon>
        <taxon>Colpodellida</taxon>
        <taxon>Vitrellaceae</taxon>
        <taxon>Vitrella</taxon>
    </lineage>
</organism>
<evidence type="ECO:0000256" key="1">
    <source>
        <dbReference type="SAM" id="MobiDB-lite"/>
    </source>
</evidence>
<dbReference type="VEuPathDB" id="CryptoDB:Vbra_13256"/>
<feature type="region of interest" description="Disordered" evidence="1">
    <location>
        <begin position="1"/>
        <end position="24"/>
    </location>
</feature>
<dbReference type="PhylomeDB" id="A0A0G4ETM7"/>
<dbReference type="OrthoDB" id="550577at2759"/>
<dbReference type="EMBL" id="CDMY01000307">
    <property type="protein sequence ID" value="CEM01666.1"/>
    <property type="molecule type" value="Genomic_DNA"/>
</dbReference>
<dbReference type="Proteomes" id="UP000041254">
    <property type="component" value="Unassembled WGS sequence"/>
</dbReference>
<gene>
    <name evidence="2" type="ORF">Vbra_13256</name>
</gene>
<proteinExistence type="predicted"/>
<reference evidence="2 3" key="1">
    <citation type="submission" date="2014-11" db="EMBL/GenBank/DDBJ databases">
        <authorList>
            <person name="Zhu J."/>
            <person name="Qi W."/>
            <person name="Song R."/>
        </authorList>
    </citation>
    <scope>NUCLEOTIDE SEQUENCE [LARGE SCALE GENOMIC DNA]</scope>
</reference>
<dbReference type="InParanoid" id="A0A0G4ETM7"/>
<name>A0A0G4ETM7_VITBC</name>
<feature type="region of interest" description="Disordered" evidence="1">
    <location>
        <begin position="459"/>
        <end position="490"/>
    </location>
</feature>
<protein>
    <submittedName>
        <fullName evidence="2">Uncharacterized protein</fullName>
    </submittedName>
</protein>
<feature type="compositionally biased region" description="Low complexity" evidence="1">
    <location>
        <begin position="1"/>
        <end position="23"/>
    </location>
</feature>
<feature type="compositionally biased region" description="Low complexity" evidence="1">
    <location>
        <begin position="476"/>
        <end position="490"/>
    </location>
</feature>
<keyword evidence="3" id="KW-1185">Reference proteome</keyword>
<sequence length="490" mass="53201">MEEPRSGPAASATSGASNAGGSSNQHLRLYPLAQMLPSSHERYTTGTRVWMVTTKKGRQEWVKADVYRTEETSGATRVSMREVEGTEEFTVKVPHQPKASPHGRQVHKGFRFVKTVPVQRPVDEDTDNGTPRLFELPQEVEKGVLWPLLGGDLAISLARIRTTCRLGRERVSADLLRSLIDAQLTGKGLQDIISYDLSSVGHLQRFLYIIDNSGEWAATVRIIRVAKHQRRSGGKLPIELTSADVLGVGGRAVFDGRCEALRQLSLIKRHINMTLERRSNGEEQLGGRPLTIRPLHSLPANSPYRNAYDSANPVCEYLGCVCASVRDAALNKKRYGGSRVADQGATRHNDATRYERLRDLATQQPPVWNCRTTSTSHWAGDGIFSRVIVLHGDQPGQTFAAHIYIRSYSDFARAYLHTTEGPVDGKEGAAAFPETVTVVRQLMEADDEQAAFGDQLAVALPPADGGGEGEGGGQTAGPAAAASSAASGSV</sequence>
<evidence type="ECO:0000313" key="2">
    <source>
        <dbReference type="EMBL" id="CEM01666.1"/>
    </source>
</evidence>
<dbReference type="AlphaFoldDB" id="A0A0G4ETM7"/>
<feature type="compositionally biased region" description="Gly residues" evidence="1">
    <location>
        <begin position="464"/>
        <end position="475"/>
    </location>
</feature>